<sequence length="195" mass="21095">MNLVLKYLYSKKSPSNVGRSNLANFPATFDLVSIDSFTLLTAIAIFLTRLIPLISKAAASFCSSFPNSSILTVSINFCNIVESAFNPATMFFLAFSFFSFESTSSSCMHCSMVGSSWSSTILCFSNLDILIFVSLFFFLSLTLLLVLDAIVLDAISKLSSPPSNIAWSDFTLPGLGVLFGLMFGETLGVLVVASF</sequence>
<organism evidence="2 3">
    <name type="scientific">Meganyctiphanes norvegica</name>
    <name type="common">Northern krill</name>
    <name type="synonym">Thysanopoda norvegica</name>
    <dbReference type="NCBI Taxonomy" id="48144"/>
    <lineage>
        <taxon>Eukaryota</taxon>
        <taxon>Metazoa</taxon>
        <taxon>Ecdysozoa</taxon>
        <taxon>Arthropoda</taxon>
        <taxon>Crustacea</taxon>
        <taxon>Multicrustacea</taxon>
        <taxon>Malacostraca</taxon>
        <taxon>Eumalacostraca</taxon>
        <taxon>Eucarida</taxon>
        <taxon>Euphausiacea</taxon>
        <taxon>Euphausiidae</taxon>
        <taxon>Meganyctiphanes</taxon>
    </lineage>
</organism>
<dbReference type="AlphaFoldDB" id="A0AAV2QNP7"/>
<proteinExistence type="predicted"/>
<keyword evidence="1" id="KW-1133">Transmembrane helix</keyword>
<dbReference type="EMBL" id="CAXKWB010009198">
    <property type="protein sequence ID" value="CAL4093822.1"/>
    <property type="molecule type" value="Genomic_DNA"/>
</dbReference>
<keyword evidence="1" id="KW-0812">Transmembrane</keyword>
<name>A0AAV2QNP7_MEGNR</name>
<keyword evidence="1" id="KW-0472">Membrane</keyword>
<feature type="transmembrane region" description="Helical" evidence="1">
    <location>
        <begin position="129"/>
        <end position="152"/>
    </location>
</feature>
<comment type="caution">
    <text evidence="2">The sequence shown here is derived from an EMBL/GenBank/DDBJ whole genome shotgun (WGS) entry which is preliminary data.</text>
</comment>
<accession>A0AAV2QNP7</accession>
<evidence type="ECO:0000256" key="1">
    <source>
        <dbReference type="SAM" id="Phobius"/>
    </source>
</evidence>
<evidence type="ECO:0000313" key="2">
    <source>
        <dbReference type="EMBL" id="CAL4093822.1"/>
    </source>
</evidence>
<evidence type="ECO:0000313" key="3">
    <source>
        <dbReference type="Proteomes" id="UP001497623"/>
    </source>
</evidence>
<keyword evidence="3" id="KW-1185">Reference proteome</keyword>
<dbReference type="Proteomes" id="UP001497623">
    <property type="component" value="Unassembled WGS sequence"/>
</dbReference>
<reference evidence="2 3" key="1">
    <citation type="submission" date="2024-05" db="EMBL/GenBank/DDBJ databases">
        <authorList>
            <person name="Wallberg A."/>
        </authorList>
    </citation>
    <scope>NUCLEOTIDE SEQUENCE [LARGE SCALE GENOMIC DNA]</scope>
</reference>
<protein>
    <submittedName>
        <fullName evidence="2">Uncharacterized protein</fullName>
    </submittedName>
</protein>
<gene>
    <name evidence="2" type="ORF">MNOR_LOCUS14977</name>
</gene>
<feature type="transmembrane region" description="Helical" evidence="1">
    <location>
        <begin position="172"/>
        <end position="193"/>
    </location>
</feature>
<feature type="transmembrane region" description="Helical" evidence="1">
    <location>
        <begin position="31"/>
        <end position="51"/>
    </location>
</feature>